<dbReference type="GO" id="GO:0035556">
    <property type="term" value="P:intracellular signal transduction"/>
    <property type="evidence" value="ECO:0007669"/>
    <property type="project" value="InterPro"/>
</dbReference>
<protein>
    <recommendedName>
        <fullName evidence="10">Guanylate cyclase domain-containing protein</fullName>
    </recommendedName>
</protein>
<comment type="subcellular location">
    <subcellularLocation>
        <location evidence="1">Membrane</location>
    </subcellularLocation>
</comment>
<feature type="transmembrane region" description="Helical" evidence="9">
    <location>
        <begin position="324"/>
        <end position="345"/>
    </location>
</feature>
<dbReference type="InterPro" id="IPR050401">
    <property type="entry name" value="Cyclic_nucleotide_synthase"/>
</dbReference>
<evidence type="ECO:0000256" key="7">
    <source>
        <dbReference type="RuleBase" id="RU000405"/>
    </source>
</evidence>
<sequence length="689" mass="77525">MLDLGMKKIPVLLLLLFPLFLKAQQSSEIMQITKDSILQNEVLSIRENWLFSTGDNALWATKEFDDTKWMKGFNSLKIAPKDTSLKTVFNGIGWFRFHFHTDSTLTKMPLALTISHPGASAIYLDGLLIKQYGTFSNKGRHEYIDPDHSPVLILISDTGMHVLAVRYENYDILTSREKYENEYGGFKMNIAKADVAIDAYRSRVLSNTAILLTSGFIFLTLFVVHLVLFLFYRSDKSNLYFSLFNFGIALSIIMRYLIIIAQGVKFANFIGNLTYISTSVACAAISMLVNYLFGGNKIRPKIILLLCFVGMVSPYINYVYADYYYVGLVVICALEAAVLLSVAMYKKKPGSRIIGVGILFFVLFFGIVMSLAAINNGLTTDNPYLGGLLIGLSILAIFSVPLSMSSYLAWSFATVNKVLGEKLVQVEQLSKEAMEHQQEKQHLLESRKGELEKEVALRTTEVIYQKEQIEVQHEALKSEKKKSDELLLNILPAEVAEELKEKGQSKAQLFDDVSVLFTDFVNFTQMSEQLGAEELVAELHECFKAFDNIMEHNGLEKIKTIGDAYLAVSGIPVYNDRHAYNAIKAALEIITFMKERSRHTNTFEIRIGIHSGPLVAGIVGVKKFAYDIWGDTVNTASRMESTSEAGKINISEATYKLAINDFIFTYRGKIDAKHKGEIDMYFVDNIINK</sequence>
<evidence type="ECO:0000313" key="11">
    <source>
        <dbReference type="EMBL" id="KAA5534817.1"/>
    </source>
</evidence>
<dbReference type="GO" id="GO:0000166">
    <property type="term" value="F:nucleotide binding"/>
    <property type="evidence" value="ECO:0007669"/>
    <property type="project" value="UniProtKB-KW"/>
</dbReference>
<evidence type="ECO:0000256" key="2">
    <source>
        <dbReference type="ARBA" id="ARBA00022692"/>
    </source>
</evidence>
<dbReference type="Proteomes" id="UP000323632">
    <property type="component" value="Unassembled WGS sequence"/>
</dbReference>
<dbReference type="SMART" id="SM00044">
    <property type="entry name" value="CYCc"/>
    <property type="match status" value="1"/>
</dbReference>
<comment type="similarity">
    <text evidence="7">Belongs to the adenylyl cyclase class-4/guanylyl cyclase family.</text>
</comment>
<dbReference type="PROSITE" id="PS50125">
    <property type="entry name" value="GUANYLATE_CYCLASE_2"/>
    <property type="match status" value="1"/>
</dbReference>
<feature type="transmembrane region" description="Helical" evidence="9">
    <location>
        <begin position="352"/>
        <end position="374"/>
    </location>
</feature>
<keyword evidence="12" id="KW-1185">Reference proteome</keyword>
<gene>
    <name evidence="11" type="ORF">F0919_09420</name>
</gene>
<evidence type="ECO:0000256" key="4">
    <source>
        <dbReference type="ARBA" id="ARBA00022989"/>
    </source>
</evidence>
<proteinExistence type="inferred from homology"/>
<dbReference type="GO" id="GO:0016020">
    <property type="term" value="C:membrane"/>
    <property type="evidence" value="ECO:0007669"/>
    <property type="project" value="UniProtKB-SubCell"/>
</dbReference>
<dbReference type="EMBL" id="VWSH01000002">
    <property type="protein sequence ID" value="KAA5534817.1"/>
    <property type="molecule type" value="Genomic_DNA"/>
</dbReference>
<feature type="transmembrane region" description="Helical" evidence="9">
    <location>
        <begin position="302"/>
        <end position="318"/>
    </location>
</feature>
<reference evidence="11 12" key="1">
    <citation type="submission" date="2019-09" db="EMBL/GenBank/DDBJ databases">
        <title>Genome sequence and assembly of Taibaiella sp.</title>
        <authorList>
            <person name="Chhetri G."/>
        </authorList>
    </citation>
    <scope>NUCLEOTIDE SEQUENCE [LARGE SCALE GENOMIC DNA]</scope>
    <source>
        <strain evidence="11 12">KVB11</strain>
    </source>
</reference>
<dbReference type="CDD" id="cd07302">
    <property type="entry name" value="CHD"/>
    <property type="match status" value="1"/>
</dbReference>
<dbReference type="PROSITE" id="PS00452">
    <property type="entry name" value="GUANYLATE_CYCLASE_1"/>
    <property type="match status" value="1"/>
</dbReference>
<dbReference type="GO" id="GO:0009190">
    <property type="term" value="P:cyclic nucleotide biosynthetic process"/>
    <property type="evidence" value="ECO:0007669"/>
    <property type="project" value="InterPro"/>
</dbReference>
<dbReference type="PANTHER" id="PTHR11920:SF335">
    <property type="entry name" value="GUANYLATE CYCLASE"/>
    <property type="match status" value="1"/>
</dbReference>
<feature type="transmembrane region" description="Helical" evidence="9">
    <location>
        <begin position="239"/>
        <end position="261"/>
    </location>
</feature>
<dbReference type="GO" id="GO:0004016">
    <property type="term" value="F:adenylate cyclase activity"/>
    <property type="evidence" value="ECO:0007669"/>
    <property type="project" value="UniProtKB-ARBA"/>
</dbReference>
<dbReference type="PANTHER" id="PTHR11920">
    <property type="entry name" value="GUANYLYL CYCLASE"/>
    <property type="match status" value="1"/>
</dbReference>
<dbReference type="SUPFAM" id="SSF55073">
    <property type="entry name" value="Nucleotide cyclase"/>
    <property type="match status" value="1"/>
</dbReference>
<comment type="caution">
    <text evidence="11">The sequence shown here is derived from an EMBL/GenBank/DDBJ whole genome shotgun (WGS) entry which is preliminary data.</text>
</comment>
<feature type="coiled-coil region" evidence="8">
    <location>
        <begin position="419"/>
        <end position="486"/>
    </location>
</feature>
<accession>A0A5M6CIC8</accession>
<dbReference type="AlphaFoldDB" id="A0A5M6CIC8"/>
<evidence type="ECO:0000256" key="3">
    <source>
        <dbReference type="ARBA" id="ARBA00022741"/>
    </source>
</evidence>
<dbReference type="Gene3D" id="3.30.70.1230">
    <property type="entry name" value="Nucleotide cyclase"/>
    <property type="match status" value="1"/>
</dbReference>
<keyword evidence="8" id="KW-0175">Coiled coil</keyword>
<dbReference type="Gene3D" id="2.60.120.260">
    <property type="entry name" value="Galactose-binding domain-like"/>
    <property type="match status" value="1"/>
</dbReference>
<keyword evidence="3" id="KW-0547">Nucleotide-binding</keyword>
<feature type="transmembrane region" description="Helical" evidence="9">
    <location>
        <begin position="273"/>
        <end position="293"/>
    </location>
</feature>
<feature type="domain" description="Guanylate cyclase" evidence="10">
    <location>
        <begin position="514"/>
        <end position="640"/>
    </location>
</feature>
<feature type="transmembrane region" description="Helical" evidence="9">
    <location>
        <begin position="386"/>
        <end position="410"/>
    </location>
</feature>
<dbReference type="InterPro" id="IPR029787">
    <property type="entry name" value="Nucleotide_cyclase"/>
</dbReference>
<feature type="transmembrane region" description="Helical" evidence="9">
    <location>
        <begin position="209"/>
        <end position="232"/>
    </location>
</feature>
<dbReference type="InterPro" id="IPR001054">
    <property type="entry name" value="A/G_cyclase"/>
</dbReference>
<evidence type="ECO:0000259" key="10">
    <source>
        <dbReference type="PROSITE" id="PS50125"/>
    </source>
</evidence>
<evidence type="ECO:0000256" key="6">
    <source>
        <dbReference type="ARBA" id="ARBA00023239"/>
    </source>
</evidence>
<evidence type="ECO:0000256" key="9">
    <source>
        <dbReference type="SAM" id="Phobius"/>
    </source>
</evidence>
<evidence type="ECO:0000256" key="8">
    <source>
        <dbReference type="SAM" id="Coils"/>
    </source>
</evidence>
<evidence type="ECO:0000256" key="1">
    <source>
        <dbReference type="ARBA" id="ARBA00004370"/>
    </source>
</evidence>
<dbReference type="InterPro" id="IPR018297">
    <property type="entry name" value="A/G_cyclase_CS"/>
</dbReference>
<keyword evidence="5 9" id="KW-0472">Membrane</keyword>
<dbReference type="Pfam" id="PF00211">
    <property type="entry name" value="Guanylate_cyc"/>
    <property type="match status" value="1"/>
</dbReference>
<evidence type="ECO:0000256" key="5">
    <source>
        <dbReference type="ARBA" id="ARBA00023136"/>
    </source>
</evidence>
<dbReference type="SUPFAM" id="SSF49785">
    <property type="entry name" value="Galactose-binding domain-like"/>
    <property type="match status" value="1"/>
</dbReference>
<evidence type="ECO:0000313" key="12">
    <source>
        <dbReference type="Proteomes" id="UP000323632"/>
    </source>
</evidence>
<keyword evidence="4 9" id="KW-1133">Transmembrane helix</keyword>
<name>A0A5M6CIC8_9BACT</name>
<keyword evidence="2 9" id="KW-0812">Transmembrane</keyword>
<keyword evidence="6 7" id="KW-0456">Lyase</keyword>
<organism evidence="11 12">
    <name type="scientific">Taibaiella lutea</name>
    <dbReference type="NCBI Taxonomy" id="2608001"/>
    <lineage>
        <taxon>Bacteria</taxon>
        <taxon>Pseudomonadati</taxon>
        <taxon>Bacteroidota</taxon>
        <taxon>Chitinophagia</taxon>
        <taxon>Chitinophagales</taxon>
        <taxon>Chitinophagaceae</taxon>
        <taxon>Taibaiella</taxon>
    </lineage>
</organism>
<dbReference type="InterPro" id="IPR008979">
    <property type="entry name" value="Galactose-bd-like_sf"/>
</dbReference>